<evidence type="ECO:0000256" key="5">
    <source>
        <dbReference type="ARBA" id="ARBA00022989"/>
    </source>
</evidence>
<dbReference type="PANTHER" id="PTHR37820">
    <property type="entry name" value="CELL DIVISION PROTEIN DIVIB"/>
    <property type="match status" value="1"/>
</dbReference>
<evidence type="ECO:0000256" key="7">
    <source>
        <dbReference type="ARBA" id="ARBA00023306"/>
    </source>
</evidence>
<keyword evidence="6 8" id="KW-0472">Membrane</keyword>
<evidence type="ECO:0000256" key="8">
    <source>
        <dbReference type="HAMAP-Rule" id="MF_00911"/>
    </source>
</evidence>
<dbReference type="Proteomes" id="UP001501570">
    <property type="component" value="Unassembled WGS sequence"/>
</dbReference>
<evidence type="ECO:0000313" key="10">
    <source>
        <dbReference type="EMBL" id="GAA5196793.1"/>
    </source>
</evidence>
<dbReference type="PROSITE" id="PS51779">
    <property type="entry name" value="POTRA"/>
    <property type="match status" value="1"/>
</dbReference>
<dbReference type="RefSeq" id="WP_345636402.1">
    <property type="nucleotide sequence ID" value="NZ_BAABJQ010000027.1"/>
</dbReference>
<dbReference type="Pfam" id="PF03799">
    <property type="entry name" value="FtsQ_DivIB_C"/>
    <property type="match status" value="1"/>
</dbReference>
<evidence type="ECO:0000256" key="1">
    <source>
        <dbReference type="ARBA" id="ARBA00004370"/>
    </source>
</evidence>
<protein>
    <recommendedName>
        <fullName evidence="8">Cell division protein FtsQ</fullName>
    </recommendedName>
</protein>
<evidence type="ECO:0000313" key="11">
    <source>
        <dbReference type="Proteomes" id="UP001501570"/>
    </source>
</evidence>
<evidence type="ECO:0000256" key="2">
    <source>
        <dbReference type="ARBA" id="ARBA00022475"/>
    </source>
</evidence>
<comment type="function">
    <text evidence="8">Essential cell division protein.</text>
</comment>
<evidence type="ECO:0000259" key="9">
    <source>
        <dbReference type="PROSITE" id="PS51779"/>
    </source>
</evidence>
<evidence type="ECO:0000256" key="4">
    <source>
        <dbReference type="ARBA" id="ARBA00022692"/>
    </source>
</evidence>
<keyword evidence="7 8" id="KW-0131">Cell cycle</keyword>
<dbReference type="HAMAP" id="MF_00911">
    <property type="entry name" value="FtsQ_subfam"/>
    <property type="match status" value="1"/>
</dbReference>
<sequence>MSGRSGRGDERGARRWTLVRAPAQAVPASVRRFNQRARDRRLQAAAPWLAGLAAIVLLALVALVVYQTSLLGVRDVAVRGNAIVGVDQVRAAAAVPHGAPLASLDLRAVQRRVQALPAVARARVTRHWPSTVVVTVTERSAVAVVAAPDKRYQELDASGVVFRTVPSRPDRLPLVALSAPGPSDPSTRAALRVLASLTGDLRSLLGTLEAPSPDAIRLRLTDGRQVVWGDANSDEVKAAVATVLLRQHNGDVIDVSAPNTATVN</sequence>
<gene>
    <name evidence="8" type="primary">ftsQ</name>
    <name evidence="10" type="ORF">GCM10023322_66590</name>
</gene>
<comment type="similarity">
    <text evidence="8">Belongs to the FtsQ/DivIB family. FtsQ subfamily.</text>
</comment>
<proteinExistence type="inferred from homology"/>
<comment type="caution">
    <text evidence="10">The sequence shown here is derived from an EMBL/GenBank/DDBJ whole genome shotgun (WGS) entry which is preliminary data.</text>
</comment>
<feature type="domain" description="POTRA" evidence="9">
    <location>
        <begin position="71"/>
        <end position="139"/>
    </location>
</feature>
<keyword evidence="3 8" id="KW-0132">Cell division</keyword>
<dbReference type="Pfam" id="PF08478">
    <property type="entry name" value="POTRA_1"/>
    <property type="match status" value="1"/>
</dbReference>
<evidence type="ECO:0000256" key="3">
    <source>
        <dbReference type="ARBA" id="ARBA00022618"/>
    </source>
</evidence>
<comment type="subcellular location">
    <subcellularLocation>
        <location evidence="8">Cell membrane</location>
        <topology evidence="8">Single-pass type II membrane protein</topology>
    </subcellularLocation>
    <subcellularLocation>
        <location evidence="1">Membrane</location>
    </subcellularLocation>
    <text evidence="8">Localizes to the division septum.</text>
</comment>
<keyword evidence="5 8" id="KW-1133">Transmembrane helix</keyword>
<dbReference type="Gene3D" id="3.10.20.310">
    <property type="entry name" value="membrane protein fhac"/>
    <property type="match status" value="1"/>
</dbReference>
<dbReference type="InterPro" id="IPR005548">
    <property type="entry name" value="Cell_div_FtsQ/DivIB_C"/>
</dbReference>
<dbReference type="PANTHER" id="PTHR37820:SF1">
    <property type="entry name" value="CELL DIVISION PROTEIN FTSQ"/>
    <property type="match status" value="1"/>
</dbReference>
<keyword evidence="11" id="KW-1185">Reference proteome</keyword>
<accession>A0ABP9SI86</accession>
<dbReference type="InterPro" id="IPR013685">
    <property type="entry name" value="POTRA_FtsQ_type"/>
</dbReference>
<name>A0ABP9SI86_9ACTN</name>
<dbReference type="InterPro" id="IPR034746">
    <property type="entry name" value="POTRA"/>
</dbReference>
<organism evidence="10 11">
    <name type="scientific">Rugosimonospora acidiphila</name>
    <dbReference type="NCBI Taxonomy" id="556531"/>
    <lineage>
        <taxon>Bacteria</taxon>
        <taxon>Bacillati</taxon>
        <taxon>Actinomycetota</taxon>
        <taxon>Actinomycetes</taxon>
        <taxon>Micromonosporales</taxon>
        <taxon>Micromonosporaceae</taxon>
        <taxon>Rugosimonospora</taxon>
    </lineage>
</organism>
<dbReference type="InterPro" id="IPR026579">
    <property type="entry name" value="FtsQ"/>
</dbReference>
<keyword evidence="2 8" id="KW-1003">Cell membrane</keyword>
<reference evidence="11" key="1">
    <citation type="journal article" date="2019" name="Int. J. Syst. Evol. Microbiol.">
        <title>The Global Catalogue of Microorganisms (GCM) 10K type strain sequencing project: providing services to taxonomists for standard genome sequencing and annotation.</title>
        <authorList>
            <consortium name="The Broad Institute Genomics Platform"/>
            <consortium name="The Broad Institute Genome Sequencing Center for Infectious Disease"/>
            <person name="Wu L."/>
            <person name="Ma J."/>
        </authorList>
    </citation>
    <scope>NUCLEOTIDE SEQUENCE [LARGE SCALE GENOMIC DNA]</scope>
    <source>
        <strain evidence="11">JCM 18304</strain>
    </source>
</reference>
<dbReference type="EMBL" id="BAABJQ010000027">
    <property type="protein sequence ID" value="GAA5196793.1"/>
    <property type="molecule type" value="Genomic_DNA"/>
</dbReference>
<keyword evidence="4 8" id="KW-0812">Transmembrane</keyword>
<feature type="transmembrane region" description="Helical" evidence="8">
    <location>
        <begin position="45"/>
        <end position="66"/>
    </location>
</feature>
<dbReference type="InterPro" id="IPR050487">
    <property type="entry name" value="FtsQ_DivIB"/>
</dbReference>
<evidence type="ECO:0000256" key="6">
    <source>
        <dbReference type="ARBA" id="ARBA00023136"/>
    </source>
</evidence>